<dbReference type="KEGG" id="rcp:RCAP_rcc01975"/>
<dbReference type="EMBL" id="CP001312">
    <property type="protein sequence ID" value="ADE85719.1"/>
    <property type="molecule type" value="Genomic_DNA"/>
</dbReference>
<organism evidence="1 2">
    <name type="scientific">Rhodobacter capsulatus (strain ATCC BAA-309 / NBRC 16581 / SB1003)</name>
    <dbReference type="NCBI Taxonomy" id="272942"/>
    <lineage>
        <taxon>Bacteria</taxon>
        <taxon>Pseudomonadati</taxon>
        <taxon>Pseudomonadota</taxon>
        <taxon>Alphaproteobacteria</taxon>
        <taxon>Rhodobacterales</taxon>
        <taxon>Rhodobacter group</taxon>
        <taxon>Rhodobacter</taxon>
    </lineage>
</organism>
<dbReference type="SUPFAM" id="SSF52113">
    <property type="entry name" value="BRCT domain"/>
    <property type="match status" value="1"/>
</dbReference>
<dbReference type="CDD" id="cd17748">
    <property type="entry name" value="BRCT_DNA_ligase_like"/>
    <property type="match status" value="1"/>
</dbReference>
<evidence type="ECO:0000313" key="2">
    <source>
        <dbReference type="Proteomes" id="UP000002361"/>
    </source>
</evidence>
<proteinExistence type="predicted"/>
<dbReference type="RefSeq" id="WP_013067698.1">
    <property type="nucleotide sequence ID" value="NC_014034.1"/>
</dbReference>
<accession>D5AUT0</accession>
<sequence length="204" mass="23039">MSIDDEARQGKFLGQQIADRQVAELIGLARGLVADNELTDNEIEFLHRWLAASASTHSNPMIWLLLERMRDIFADGYVDEDERAELTDTLVALTGNDFELGEVLRSTTLPFTEPAPNIDFDGRRFCFTGTFSFGRRQQCEAAVQRYGAVCGSMVKNTDYLVIGDYASAAWKQSSFGRKIERAVEWRAQGASICIVSEQHWRNYI</sequence>
<dbReference type="AlphaFoldDB" id="D5AUT0"/>
<reference evidence="1 2" key="2">
    <citation type="journal article" date="2010" name="J. Bacteriol.">
        <title>Complete genome sequence of the photosynthetic purple nonsulfur bacterium Rhodobacter capsulatus SB 1003.</title>
        <authorList>
            <person name="Strnad H."/>
            <person name="Lapidus A."/>
            <person name="Paces J."/>
            <person name="Ulbrich P."/>
            <person name="Vlcek C."/>
            <person name="Paces V."/>
            <person name="Haselkorn R."/>
        </authorList>
    </citation>
    <scope>NUCLEOTIDE SEQUENCE [LARGE SCALE GENOMIC DNA]</scope>
    <source>
        <strain evidence="2">ATCC BAA-309 / NBRC 16581 / SB1003</strain>
    </source>
</reference>
<reference key="1">
    <citation type="submission" date="2008-12" db="EMBL/GenBank/DDBJ databases">
        <title>Complete genome sequence of Rhodobacter capsulatus SB1003.</title>
        <authorList>
            <person name="Strnad H."/>
            <person name="Lapidus A."/>
            <person name="Vlcek C."/>
            <person name="Ulbrich P."/>
            <person name="Paces J."/>
            <person name="Maltsev N."/>
            <person name="Kumar V."/>
            <person name="Kogan Y."/>
            <person name="Milgram A."/>
            <person name="Rebrekov D."/>
            <person name="Mazur M."/>
            <person name="Cox R."/>
            <person name="Kyrpides N."/>
            <person name="Kolar M."/>
            <person name="Sachova J."/>
            <person name="Ridl J."/>
            <person name="Ivanova N."/>
            <person name="Kapatral V."/>
            <person name="Los T."/>
            <person name="Lykidis A."/>
            <person name="Mikhailova N."/>
            <person name="Reznik G."/>
            <person name="Vasieva O."/>
            <person name="Fonstein M."/>
            <person name="Paces V."/>
            <person name="Haselkorn R."/>
        </authorList>
    </citation>
    <scope>NUCLEOTIDE SEQUENCE</scope>
    <source>
        <strain>SB1003</strain>
    </source>
</reference>
<dbReference type="InterPro" id="IPR036420">
    <property type="entry name" value="BRCT_dom_sf"/>
</dbReference>
<dbReference type="eggNOG" id="COG0272">
    <property type="taxonomic scope" value="Bacteria"/>
</dbReference>
<keyword evidence="2" id="KW-1185">Reference proteome</keyword>
<evidence type="ECO:0000313" key="1">
    <source>
        <dbReference type="EMBL" id="ADE85719.1"/>
    </source>
</evidence>
<dbReference type="Proteomes" id="UP000002361">
    <property type="component" value="Chromosome"/>
</dbReference>
<dbReference type="STRING" id="272942.RCAP_rcc01975"/>
<name>D5AUT0_RHOCB</name>
<gene>
    <name evidence="1" type="ordered locus">RCAP_rcc01975</name>
</gene>
<dbReference type="OrthoDB" id="5451971at2"/>
<protein>
    <submittedName>
        <fullName evidence="1">Uncharacterized protein</fullName>
    </submittedName>
</protein>
<dbReference type="GeneID" id="31490844"/>
<dbReference type="Gene3D" id="3.40.50.10190">
    <property type="entry name" value="BRCT domain"/>
    <property type="match status" value="1"/>
</dbReference>
<dbReference type="HOGENOM" id="CLU_107477_0_0_5"/>